<proteinExistence type="predicted"/>
<sequence length="355" mass="40019">MFTQIPPDHEDDPTGQPQVENYMSMLNLFDVIISEAPAWHYDPENPTANTLVGFPINAVLDWPMGTDAEYAMFINHAVNAQFKKMFDVWSSYLASYASTEVLSDRDNWWFGPSATEQLPDFASTFVCDPDDPSGHYRFTSWDHFFTRLFQTGQREIAPELVDNDAIAHRACESTVYRVAYDVQPRDQFWVKGQPYSVVHMLNNDPYVPAFVGGAIFQAFLSATKYHRWHRPVTGVIVKTVQVPGTYYAESPTESFEDDKGADPSRSSPPWLPGALSSFARKTLVSTCQMTVKEGDTVVKGQEIGMFHFGGSTHCLLFRPETNIQIDDQYIPKSDTGSPEVHVKAAIAWDGDKPYK</sequence>
<evidence type="ECO:0000256" key="2">
    <source>
        <dbReference type="ARBA" id="ARBA00023239"/>
    </source>
</evidence>
<dbReference type="GO" id="GO:0004609">
    <property type="term" value="F:phosphatidylserine decarboxylase activity"/>
    <property type="evidence" value="ECO:0007669"/>
    <property type="project" value="InterPro"/>
</dbReference>
<organism evidence="4 5">
    <name type="scientific">Pleurotus ostreatus (strain PC15)</name>
    <name type="common">Oyster mushroom</name>
    <dbReference type="NCBI Taxonomy" id="1137138"/>
    <lineage>
        <taxon>Eukaryota</taxon>
        <taxon>Fungi</taxon>
        <taxon>Dikarya</taxon>
        <taxon>Basidiomycota</taxon>
        <taxon>Agaricomycotina</taxon>
        <taxon>Agaricomycetes</taxon>
        <taxon>Agaricomycetidae</taxon>
        <taxon>Agaricales</taxon>
        <taxon>Pleurotineae</taxon>
        <taxon>Pleurotaceae</taxon>
        <taxon>Pleurotus</taxon>
    </lineage>
</organism>
<dbReference type="VEuPathDB" id="FungiDB:PLEOSDRAFT_168666"/>
<gene>
    <name evidence="4" type="ORF">PLEOSDRAFT_168666</name>
</gene>
<dbReference type="GO" id="GO:0005739">
    <property type="term" value="C:mitochondrion"/>
    <property type="evidence" value="ECO:0007669"/>
    <property type="project" value="TreeGrafter"/>
</dbReference>
<dbReference type="AlphaFoldDB" id="A0A067NGB9"/>
<evidence type="ECO:0000313" key="5">
    <source>
        <dbReference type="Proteomes" id="UP000027073"/>
    </source>
</evidence>
<dbReference type="InterPro" id="IPR003817">
    <property type="entry name" value="PS_Dcarbxylase"/>
</dbReference>
<evidence type="ECO:0000256" key="1">
    <source>
        <dbReference type="ARBA" id="ARBA00022793"/>
    </source>
</evidence>
<keyword evidence="1" id="KW-0210">Decarboxylase</keyword>
<evidence type="ECO:0000313" key="4">
    <source>
        <dbReference type="EMBL" id="KDQ27098.1"/>
    </source>
</evidence>
<dbReference type="EMBL" id="KL198009">
    <property type="protein sequence ID" value="KDQ27098.1"/>
    <property type="molecule type" value="Genomic_DNA"/>
</dbReference>
<evidence type="ECO:0000259" key="3">
    <source>
        <dbReference type="Pfam" id="PF12588"/>
    </source>
</evidence>
<dbReference type="Pfam" id="PF02666">
    <property type="entry name" value="PS_Dcarbxylase"/>
    <property type="match status" value="1"/>
</dbReference>
<dbReference type="GO" id="GO:0006646">
    <property type="term" value="P:phosphatidylethanolamine biosynthetic process"/>
    <property type="evidence" value="ECO:0007669"/>
    <property type="project" value="TreeGrafter"/>
</dbReference>
<dbReference type="Proteomes" id="UP000027073">
    <property type="component" value="Unassembled WGS sequence"/>
</dbReference>
<dbReference type="OrthoDB" id="5973539at2759"/>
<accession>A0A067NGB9</accession>
<dbReference type="HOGENOM" id="CLU_033450_0_0_1"/>
<reference evidence="5" key="1">
    <citation type="journal article" date="2014" name="Proc. Natl. Acad. Sci. U.S.A.">
        <title>Extensive sampling of basidiomycete genomes demonstrates inadequacy of the white-rot/brown-rot paradigm for wood decay fungi.</title>
        <authorList>
            <person name="Riley R."/>
            <person name="Salamov A.A."/>
            <person name="Brown D.W."/>
            <person name="Nagy L.G."/>
            <person name="Floudas D."/>
            <person name="Held B.W."/>
            <person name="Levasseur A."/>
            <person name="Lombard V."/>
            <person name="Morin E."/>
            <person name="Otillar R."/>
            <person name="Lindquist E.A."/>
            <person name="Sun H."/>
            <person name="LaButti K.M."/>
            <person name="Schmutz J."/>
            <person name="Jabbour D."/>
            <person name="Luo H."/>
            <person name="Baker S.E."/>
            <person name="Pisabarro A.G."/>
            <person name="Walton J.D."/>
            <person name="Blanchette R.A."/>
            <person name="Henrissat B."/>
            <person name="Martin F."/>
            <person name="Cullen D."/>
            <person name="Hibbett D.S."/>
            <person name="Grigoriev I.V."/>
        </authorList>
    </citation>
    <scope>NUCLEOTIDE SEQUENCE [LARGE SCALE GENOMIC DNA]</scope>
    <source>
        <strain evidence="5">PC15</strain>
    </source>
</reference>
<name>A0A067NGB9_PLEO1</name>
<feature type="domain" description="L-tryptophan decarboxylase PsiD-like" evidence="3">
    <location>
        <begin position="1"/>
        <end position="118"/>
    </location>
</feature>
<protein>
    <recommendedName>
        <fullName evidence="3">L-tryptophan decarboxylase PsiD-like domain-containing protein</fullName>
    </recommendedName>
</protein>
<dbReference type="InterPro" id="IPR022237">
    <property type="entry name" value="PsiD-like"/>
</dbReference>
<dbReference type="PANTHER" id="PTHR10067">
    <property type="entry name" value="PHOSPHATIDYLSERINE DECARBOXYLASE"/>
    <property type="match status" value="1"/>
</dbReference>
<dbReference type="Pfam" id="PF12588">
    <property type="entry name" value="PSDC"/>
    <property type="match status" value="1"/>
</dbReference>
<dbReference type="PANTHER" id="PTHR10067:SF9">
    <property type="entry name" value="PHOSPHATIDYLSERINE DECARBOXYLASE FAMILY PROTEIN (AFU_ORTHOLOGUE AFUA_7G01730)"/>
    <property type="match status" value="1"/>
</dbReference>
<dbReference type="InParanoid" id="A0A067NGB9"/>
<dbReference type="STRING" id="1137138.A0A067NGB9"/>
<keyword evidence="2" id="KW-0456">Lyase</keyword>